<evidence type="ECO:0000313" key="2">
    <source>
        <dbReference type="EMBL" id="RIJ23434.1"/>
    </source>
</evidence>
<evidence type="ECO:0000259" key="1">
    <source>
        <dbReference type="Pfam" id="PF20409"/>
    </source>
</evidence>
<dbReference type="OrthoDB" id="336094at2"/>
<dbReference type="AlphaFoldDB" id="A0A399QYX8"/>
<dbReference type="InterPro" id="IPR046860">
    <property type="entry name" value="SnoaL_5"/>
</dbReference>
<sequence>MSRETLKAVGETLVAANNDGSYKKLIDTIYDADCVSVESAPPPGGSAEAHGVEAIKGKWAWWEDNHDVHDTAAAGPYLHGEDRFGVVFSIDVTNKASGERVKMQEIALYTVKNGKIVREEFFY</sequence>
<keyword evidence="3" id="KW-1185">Reference proteome</keyword>
<dbReference type="EMBL" id="QWGB01000005">
    <property type="protein sequence ID" value="RIJ23434.1"/>
    <property type="molecule type" value="Genomic_DNA"/>
</dbReference>
<dbReference type="Pfam" id="PF20409">
    <property type="entry name" value="SnoaL_5"/>
    <property type="match status" value="1"/>
</dbReference>
<name>A0A399QYX8_9PROT</name>
<dbReference type="SUPFAM" id="SSF54427">
    <property type="entry name" value="NTF2-like"/>
    <property type="match status" value="1"/>
</dbReference>
<dbReference type="Proteomes" id="UP000265431">
    <property type="component" value="Unassembled WGS sequence"/>
</dbReference>
<dbReference type="RefSeq" id="WP_119378623.1">
    <property type="nucleotide sequence ID" value="NZ_QWGB01000005.1"/>
</dbReference>
<reference evidence="2 3" key="1">
    <citation type="submission" date="2018-08" db="EMBL/GenBank/DDBJ databases">
        <title>Henriciella mobilis sp. nov., isolated from seawater.</title>
        <authorList>
            <person name="Cheng H."/>
            <person name="Wu Y.-H."/>
            <person name="Xu X.-W."/>
            <person name="Guo L.-L."/>
        </authorList>
    </citation>
    <scope>NUCLEOTIDE SEQUENCE [LARGE SCALE GENOMIC DNA]</scope>
    <source>
        <strain evidence="2 3">CCUG66934</strain>
    </source>
</reference>
<feature type="domain" description="SnoaL-like" evidence="1">
    <location>
        <begin position="15"/>
        <end position="123"/>
    </location>
</feature>
<proteinExistence type="predicted"/>
<dbReference type="InterPro" id="IPR032710">
    <property type="entry name" value="NTF2-like_dom_sf"/>
</dbReference>
<protein>
    <submittedName>
        <fullName evidence="2">Nuclear transport factor 2 family protein</fullName>
    </submittedName>
</protein>
<evidence type="ECO:0000313" key="3">
    <source>
        <dbReference type="Proteomes" id="UP000265431"/>
    </source>
</evidence>
<accession>A0A399QYX8</accession>
<gene>
    <name evidence="2" type="ORF">D1224_03990</name>
</gene>
<organism evidence="2 3">
    <name type="scientific">Henriciella barbarensis</name>
    <dbReference type="NCBI Taxonomy" id="86342"/>
    <lineage>
        <taxon>Bacteria</taxon>
        <taxon>Pseudomonadati</taxon>
        <taxon>Pseudomonadota</taxon>
        <taxon>Alphaproteobacteria</taxon>
        <taxon>Hyphomonadales</taxon>
        <taxon>Hyphomonadaceae</taxon>
        <taxon>Henriciella</taxon>
    </lineage>
</organism>
<dbReference type="Gene3D" id="3.10.450.50">
    <property type="match status" value="1"/>
</dbReference>
<comment type="caution">
    <text evidence="2">The sequence shown here is derived from an EMBL/GenBank/DDBJ whole genome shotgun (WGS) entry which is preliminary data.</text>
</comment>